<reference evidence="1" key="2">
    <citation type="submission" date="2023-06" db="EMBL/GenBank/DDBJ databases">
        <authorList>
            <person name="Ma L."/>
            <person name="Liu K.-W."/>
            <person name="Li Z."/>
            <person name="Hsiao Y.-Y."/>
            <person name="Qi Y."/>
            <person name="Fu T."/>
            <person name="Tang G."/>
            <person name="Zhang D."/>
            <person name="Sun W.-H."/>
            <person name="Liu D.-K."/>
            <person name="Li Y."/>
            <person name="Chen G.-Z."/>
            <person name="Liu X.-D."/>
            <person name="Liao X.-Y."/>
            <person name="Jiang Y.-T."/>
            <person name="Yu X."/>
            <person name="Hao Y."/>
            <person name="Huang J."/>
            <person name="Zhao X.-W."/>
            <person name="Ke S."/>
            <person name="Chen Y.-Y."/>
            <person name="Wu W.-L."/>
            <person name="Hsu J.-L."/>
            <person name="Lin Y.-F."/>
            <person name="Huang M.-D."/>
            <person name="Li C.-Y."/>
            <person name="Huang L."/>
            <person name="Wang Z.-W."/>
            <person name="Zhao X."/>
            <person name="Zhong W.-Y."/>
            <person name="Peng D.-H."/>
            <person name="Ahmad S."/>
            <person name="Lan S."/>
            <person name="Zhang J.-S."/>
            <person name="Tsai W.-C."/>
            <person name="Van De Peer Y."/>
            <person name="Liu Z.-J."/>
        </authorList>
    </citation>
    <scope>NUCLEOTIDE SEQUENCE</scope>
    <source>
        <strain evidence="1">CP</strain>
        <tissue evidence="1">Leaves</tissue>
    </source>
</reference>
<sequence length="110" mass="12015">MASLSLVRVPLEPPNFHARPHNPTSNGRRFLHQKTNHRVSVSASVSATPPPVAVVDSAGGPSDLVRSILSKVEGTDERWTSWRVGLKSSVWTSPSSALSFLEVIDRIYQV</sequence>
<dbReference type="Proteomes" id="UP001180020">
    <property type="component" value="Unassembled WGS sequence"/>
</dbReference>
<keyword evidence="2" id="KW-1185">Reference proteome</keyword>
<evidence type="ECO:0000313" key="1">
    <source>
        <dbReference type="EMBL" id="KAK1290546.1"/>
    </source>
</evidence>
<dbReference type="AlphaFoldDB" id="A0AAV9CNN1"/>
<accession>A0AAV9CNN1</accession>
<name>A0AAV9CNN1_ACOCL</name>
<proteinExistence type="predicted"/>
<gene>
    <name evidence="1" type="ORF">QJS10_CPB18g00084</name>
</gene>
<protein>
    <submittedName>
        <fullName evidence="1">Uncharacterized protein</fullName>
    </submittedName>
</protein>
<organism evidence="1 2">
    <name type="scientific">Acorus calamus</name>
    <name type="common">Sweet flag</name>
    <dbReference type="NCBI Taxonomy" id="4465"/>
    <lineage>
        <taxon>Eukaryota</taxon>
        <taxon>Viridiplantae</taxon>
        <taxon>Streptophyta</taxon>
        <taxon>Embryophyta</taxon>
        <taxon>Tracheophyta</taxon>
        <taxon>Spermatophyta</taxon>
        <taxon>Magnoliopsida</taxon>
        <taxon>Liliopsida</taxon>
        <taxon>Acoraceae</taxon>
        <taxon>Acorus</taxon>
    </lineage>
</organism>
<dbReference type="EMBL" id="JAUJYO010000018">
    <property type="protein sequence ID" value="KAK1290546.1"/>
    <property type="molecule type" value="Genomic_DNA"/>
</dbReference>
<evidence type="ECO:0000313" key="2">
    <source>
        <dbReference type="Proteomes" id="UP001180020"/>
    </source>
</evidence>
<comment type="caution">
    <text evidence="1">The sequence shown here is derived from an EMBL/GenBank/DDBJ whole genome shotgun (WGS) entry which is preliminary data.</text>
</comment>
<reference evidence="1" key="1">
    <citation type="journal article" date="2023" name="Nat. Commun.">
        <title>Diploid and tetraploid genomes of Acorus and the evolution of monocots.</title>
        <authorList>
            <person name="Ma L."/>
            <person name="Liu K.W."/>
            <person name="Li Z."/>
            <person name="Hsiao Y.Y."/>
            <person name="Qi Y."/>
            <person name="Fu T."/>
            <person name="Tang G.D."/>
            <person name="Zhang D."/>
            <person name="Sun W.H."/>
            <person name="Liu D.K."/>
            <person name="Li Y."/>
            <person name="Chen G.Z."/>
            <person name="Liu X.D."/>
            <person name="Liao X.Y."/>
            <person name="Jiang Y.T."/>
            <person name="Yu X."/>
            <person name="Hao Y."/>
            <person name="Huang J."/>
            <person name="Zhao X.W."/>
            <person name="Ke S."/>
            <person name="Chen Y.Y."/>
            <person name="Wu W.L."/>
            <person name="Hsu J.L."/>
            <person name="Lin Y.F."/>
            <person name="Huang M.D."/>
            <person name="Li C.Y."/>
            <person name="Huang L."/>
            <person name="Wang Z.W."/>
            <person name="Zhao X."/>
            <person name="Zhong W.Y."/>
            <person name="Peng D.H."/>
            <person name="Ahmad S."/>
            <person name="Lan S."/>
            <person name="Zhang J.S."/>
            <person name="Tsai W.C."/>
            <person name="Van de Peer Y."/>
            <person name="Liu Z.J."/>
        </authorList>
    </citation>
    <scope>NUCLEOTIDE SEQUENCE</scope>
    <source>
        <strain evidence="1">CP</strain>
    </source>
</reference>